<dbReference type="GO" id="GO:0005829">
    <property type="term" value="C:cytosol"/>
    <property type="evidence" value="ECO:0007669"/>
    <property type="project" value="TreeGrafter"/>
</dbReference>
<evidence type="ECO:0000313" key="9">
    <source>
        <dbReference type="EMBL" id="HIV01085.1"/>
    </source>
</evidence>
<dbReference type="NCBIfam" id="TIGR00922">
    <property type="entry name" value="nusG"/>
    <property type="match status" value="1"/>
</dbReference>
<dbReference type="InterPro" id="IPR014722">
    <property type="entry name" value="Rib_uL2_dom2"/>
</dbReference>
<evidence type="ECO:0000256" key="4">
    <source>
        <dbReference type="ARBA" id="ARBA00023163"/>
    </source>
</evidence>
<dbReference type="InterPro" id="IPR036735">
    <property type="entry name" value="NGN_dom_sf"/>
</dbReference>
<comment type="similarity">
    <text evidence="5 7">Belongs to the NusG family.</text>
</comment>
<evidence type="ECO:0000256" key="3">
    <source>
        <dbReference type="ARBA" id="ARBA00023015"/>
    </source>
</evidence>
<feature type="domain" description="NusG-like N-terminal" evidence="8">
    <location>
        <begin position="6"/>
        <end position="114"/>
    </location>
</feature>
<dbReference type="CDD" id="cd09891">
    <property type="entry name" value="NGN_Bact_1"/>
    <property type="match status" value="1"/>
</dbReference>
<proteinExistence type="inferred from homology"/>
<dbReference type="InterPro" id="IPR047050">
    <property type="entry name" value="NGN"/>
</dbReference>
<dbReference type="PROSITE" id="PS01014">
    <property type="entry name" value="NUSG"/>
    <property type="match status" value="1"/>
</dbReference>
<dbReference type="InterPro" id="IPR001062">
    <property type="entry name" value="Transcrpt_antiterm_NusG"/>
</dbReference>
<dbReference type="PANTHER" id="PTHR30265">
    <property type="entry name" value="RHO-INTERACTING TRANSCRIPTION TERMINATION FACTOR NUSG"/>
    <property type="match status" value="1"/>
</dbReference>
<reference evidence="9" key="2">
    <citation type="journal article" date="2021" name="PeerJ">
        <title>Extensive microbial diversity within the chicken gut microbiome revealed by metagenomics and culture.</title>
        <authorList>
            <person name="Gilroy R."/>
            <person name="Ravi A."/>
            <person name="Getino M."/>
            <person name="Pursley I."/>
            <person name="Horton D.L."/>
            <person name="Alikhan N.F."/>
            <person name="Baker D."/>
            <person name="Gharbi K."/>
            <person name="Hall N."/>
            <person name="Watson M."/>
            <person name="Adriaenssens E.M."/>
            <person name="Foster-Nyarko E."/>
            <person name="Jarju S."/>
            <person name="Secka A."/>
            <person name="Antonio M."/>
            <person name="Oren A."/>
            <person name="Chaudhuri R.R."/>
            <person name="La Ragione R."/>
            <person name="Hildebrand F."/>
            <person name="Pallen M.J."/>
        </authorList>
    </citation>
    <scope>NUCLEOTIDE SEQUENCE</scope>
    <source>
        <strain evidence="9">CHK186-9395</strain>
    </source>
</reference>
<protein>
    <recommendedName>
        <fullName evidence="5 6">Transcription termination/antitermination protein NusG</fullName>
    </recommendedName>
</protein>
<dbReference type="CDD" id="cd06091">
    <property type="entry name" value="KOW_NusG"/>
    <property type="match status" value="1"/>
</dbReference>
<dbReference type="AlphaFoldDB" id="A0A9D1NE05"/>
<dbReference type="Proteomes" id="UP000886861">
    <property type="component" value="Unassembled WGS sequence"/>
</dbReference>
<organism evidence="9 10">
    <name type="scientific">Candidatus Caccopulliclostridium gallistercoris</name>
    <dbReference type="NCBI Taxonomy" id="2840719"/>
    <lineage>
        <taxon>Bacteria</taxon>
        <taxon>Bacillati</taxon>
        <taxon>Bacillota</taxon>
        <taxon>Clostridia</taxon>
        <taxon>Candidatus Caccopulliclostridium</taxon>
    </lineage>
</organism>
<dbReference type="HAMAP" id="MF_00948">
    <property type="entry name" value="NusG"/>
    <property type="match status" value="1"/>
</dbReference>
<keyword evidence="2 5" id="KW-0889">Transcription antitermination</keyword>
<reference evidence="9" key="1">
    <citation type="submission" date="2020-10" db="EMBL/GenBank/DDBJ databases">
        <authorList>
            <person name="Gilroy R."/>
        </authorList>
    </citation>
    <scope>NUCLEOTIDE SEQUENCE</scope>
    <source>
        <strain evidence="9">CHK186-9395</strain>
    </source>
</reference>
<evidence type="ECO:0000256" key="5">
    <source>
        <dbReference type="HAMAP-Rule" id="MF_00948"/>
    </source>
</evidence>
<evidence type="ECO:0000313" key="10">
    <source>
        <dbReference type="Proteomes" id="UP000886861"/>
    </source>
</evidence>
<gene>
    <name evidence="5 9" type="primary">nusG</name>
    <name evidence="9" type="ORF">IAA62_00810</name>
</gene>
<dbReference type="PANTHER" id="PTHR30265:SF2">
    <property type="entry name" value="TRANSCRIPTION TERMINATION_ANTITERMINATION PROTEIN NUSG"/>
    <property type="match status" value="1"/>
</dbReference>
<accession>A0A9D1NE05</accession>
<dbReference type="SUPFAM" id="SSF50104">
    <property type="entry name" value="Translation proteins SH3-like domain"/>
    <property type="match status" value="1"/>
</dbReference>
<keyword evidence="4 5" id="KW-0804">Transcription</keyword>
<evidence type="ECO:0000256" key="1">
    <source>
        <dbReference type="ARBA" id="ARBA00022472"/>
    </source>
</evidence>
<dbReference type="InterPro" id="IPR008991">
    <property type="entry name" value="Translation_prot_SH3-like_sf"/>
</dbReference>
<dbReference type="PRINTS" id="PR00338">
    <property type="entry name" value="NUSGTNSCPFCT"/>
</dbReference>
<dbReference type="InterPro" id="IPR041975">
    <property type="entry name" value="KOW_Spt5_2"/>
</dbReference>
<evidence type="ECO:0000256" key="2">
    <source>
        <dbReference type="ARBA" id="ARBA00022814"/>
    </source>
</evidence>
<evidence type="ECO:0000259" key="8">
    <source>
        <dbReference type="SMART" id="SM00738"/>
    </source>
</evidence>
<keyword evidence="1 5" id="KW-0806">Transcription termination</keyword>
<name>A0A9D1NE05_9FIRM</name>
<dbReference type="InterPro" id="IPR043425">
    <property type="entry name" value="NusG-like"/>
</dbReference>
<comment type="function">
    <text evidence="5 7">Participates in transcription elongation, termination and antitermination.</text>
</comment>
<evidence type="ECO:0000256" key="6">
    <source>
        <dbReference type="NCBIfam" id="TIGR00922"/>
    </source>
</evidence>
<keyword evidence="3 5" id="KW-0805">Transcription regulation</keyword>
<dbReference type="InterPro" id="IPR006645">
    <property type="entry name" value="NGN-like_dom"/>
</dbReference>
<dbReference type="Pfam" id="PF23284">
    <property type="entry name" value="KOW2_Spt5"/>
    <property type="match status" value="1"/>
</dbReference>
<dbReference type="SUPFAM" id="SSF82679">
    <property type="entry name" value="N-utilization substance G protein NusG, N-terminal domain"/>
    <property type="match status" value="1"/>
</dbReference>
<sequence>MEKQEEAKWYVLHTFSGYENVAKENLETVIEKYNLQDRIFDIIIPMEDVIEEKNGKKKLVQRKLMPCYLLVKMIYGDDLWHNVTRTRGITGFVGPKGRPLALTEDEIRKMRLEKINVKLDLAPMDKVEVIDGPLNNMIGTVISVDNEQNRAKVNVEMFGRETPVDLDFSQLRKVEN</sequence>
<dbReference type="EMBL" id="DVOJ01000004">
    <property type="protein sequence ID" value="HIV01085.1"/>
    <property type="molecule type" value="Genomic_DNA"/>
</dbReference>
<dbReference type="SMART" id="SM00738">
    <property type="entry name" value="NGN"/>
    <property type="match status" value="1"/>
</dbReference>
<dbReference type="Gene3D" id="3.30.70.940">
    <property type="entry name" value="NusG, N-terminal domain"/>
    <property type="match status" value="1"/>
</dbReference>
<comment type="caution">
    <text evidence="9">The sequence shown here is derived from an EMBL/GenBank/DDBJ whole genome shotgun (WGS) entry which is preliminary data.</text>
</comment>
<dbReference type="GO" id="GO:0006354">
    <property type="term" value="P:DNA-templated transcription elongation"/>
    <property type="evidence" value="ECO:0007669"/>
    <property type="project" value="UniProtKB-UniRule"/>
</dbReference>
<dbReference type="Gene3D" id="2.30.30.30">
    <property type="match status" value="1"/>
</dbReference>
<dbReference type="GO" id="GO:0031564">
    <property type="term" value="P:transcription antitermination"/>
    <property type="evidence" value="ECO:0007669"/>
    <property type="project" value="UniProtKB-UniRule"/>
</dbReference>
<dbReference type="Pfam" id="PF02357">
    <property type="entry name" value="NusG"/>
    <property type="match status" value="1"/>
</dbReference>
<dbReference type="InterPro" id="IPR015869">
    <property type="entry name" value="Transcrpt_antiterm_NusG_bac_CS"/>
</dbReference>
<dbReference type="GO" id="GO:0032784">
    <property type="term" value="P:regulation of DNA-templated transcription elongation"/>
    <property type="evidence" value="ECO:0007669"/>
    <property type="project" value="InterPro"/>
</dbReference>
<evidence type="ECO:0000256" key="7">
    <source>
        <dbReference type="RuleBase" id="RU000538"/>
    </source>
</evidence>
<dbReference type="GO" id="GO:0006353">
    <property type="term" value="P:DNA-templated transcription termination"/>
    <property type="evidence" value="ECO:0007669"/>
    <property type="project" value="UniProtKB-UniRule"/>
</dbReference>